<evidence type="ECO:0000313" key="2">
    <source>
        <dbReference type="Proteomes" id="UP000593766"/>
    </source>
</evidence>
<dbReference type="GeneID" id="59454076"/>
<protein>
    <submittedName>
        <fullName evidence="1">Uncharacterized protein</fullName>
    </submittedName>
</protein>
<accession>A0A7M1UQY4</accession>
<gene>
    <name evidence="1" type="ORF">IMZ38_01620</name>
</gene>
<keyword evidence="2" id="KW-1185">Reference proteome</keyword>
<organism evidence="1 2">
    <name type="scientific">Thermosphaera chiliense</name>
    <dbReference type="NCBI Taxonomy" id="3402707"/>
    <lineage>
        <taxon>Archaea</taxon>
        <taxon>Thermoproteota</taxon>
        <taxon>Thermoprotei</taxon>
        <taxon>Desulfurococcales</taxon>
        <taxon>Desulfurococcaceae</taxon>
        <taxon>Thermosphaera</taxon>
    </lineage>
</organism>
<name>A0A7M1UQY4_9CREN</name>
<sequence>MSDNSGSRPQVNCEQIEKKLWENDELIRKGIKKSTGHIMDIERVETLDVKPGETYY</sequence>
<reference evidence="1 2" key="1">
    <citation type="submission" date="2020-10" db="EMBL/GenBank/DDBJ databases">
        <title>Complete genome sequence of Thermosphaera aggregans strain 3507.</title>
        <authorList>
            <person name="Zayulina K.S."/>
            <person name="Elcheninov A.G."/>
            <person name="Toshchakov S.V."/>
            <person name="Kublanov I.V."/>
            <person name="Kochetkova T.V."/>
        </authorList>
    </citation>
    <scope>NUCLEOTIDE SEQUENCE [LARGE SCALE GENOMIC DNA]</scope>
    <source>
        <strain evidence="1 2">3507</strain>
    </source>
</reference>
<proteinExistence type="predicted"/>
<dbReference type="RefSeq" id="WP_193436457.1">
    <property type="nucleotide sequence ID" value="NZ_CP063144.1"/>
</dbReference>
<dbReference type="AlphaFoldDB" id="A0A7M1UQY4"/>
<dbReference type="KEGG" id="tcs:IMZ38_01620"/>
<evidence type="ECO:0000313" key="1">
    <source>
        <dbReference type="EMBL" id="QOR94660.1"/>
    </source>
</evidence>
<dbReference type="EMBL" id="CP063144">
    <property type="protein sequence ID" value="QOR94660.1"/>
    <property type="molecule type" value="Genomic_DNA"/>
</dbReference>
<dbReference type="Proteomes" id="UP000593766">
    <property type="component" value="Chromosome"/>
</dbReference>